<proteinExistence type="predicted"/>
<gene>
    <name evidence="1" type="ORF">CEXT_308881</name>
</gene>
<dbReference type="Gene3D" id="3.40.50.300">
    <property type="entry name" value="P-loop containing nucleotide triphosphate hydrolases"/>
    <property type="match status" value="1"/>
</dbReference>
<evidence type="ECO:0000313" key="1">
    <source>
        <dbReference type="EMBL" id="GIX74941.1"/>
    </source>
</evidence>
<name>A0AAV4MR73_CAEEX</name>
<dbReference type="Proteomes" id="UP001054945">
    <property type="component" value="Unassembled WGS sequence"/>
</dbReference>
<reference evidence="1 2" key="1">
    <citation type="submission" date="2021-06" db="EMBL/GenBank/DDBJ databases">
        <title>Caerostris extrusa draft genome.</title>
        <authorList>
            <person name="Kono N."/>
            <person name="Arakawa K."/>
        </authorList>
    </citation>
    <scope>NUCLEOTIDE SEQUENCE [LARGE SCALE GENOMIC DNA]</scope>
</reference>
<accession>A0AAV4MR73</accession>
<protein>
    <submittedName>
        <fullName evidence="1">Uncharacterized protein</fullName>
    </submittedName>
</protein>
<dbReference type="AlphaFoldDB" id="A0AAV4MR73"/>
<evidence type="ECO:0000313" key="2">
    <source>
        <dbReference type="Proteomes" id="UP001054945"/>
    </source>
</evidence>
<dbReference type="SUPFAM" id="SSF52540">
    <property type="entry name" value="P-loop containing nucleoside triphosphate hydrolases"/>
    <property type="match status" value="1"/>
</dbReference>
<dbReference type="InterPro" id="IPR027417">
    <property type="entry name" value="P-loop_NTPase"/>
</dbReference>
<sequence>MVSYGSHNEYNAYYPKQYPCPSYTFYSFNEGSKSSWKHRGPYSWTSRHSYCKNTSSNKKLINVFSKQLHARQRMSVLTTTLAGRVSMPEQSNDYRVVVFGAGGVGKSSLVLRFVKGTSGSPTYQPLKTHIDRYVHAMHLNTL</sequence>
<comment type="caution">
    <text evidence="1">The sequence shown here is derived from an EMBL/GenBank/DDBJ whole genome shotgun (WGS) entry which is preliminary data.</text>
</comment>
<keyword evidence="2" id="KW-1185">Reference proteome</keyword>
<organism evidence="1 2">
    <name type="scientific">Caerostris extrusa</name>
    <name type="common">Bark spider</name>
    <name type="synonym">Caerostris bankana</name>
    <dbReference type="NCBI Taxonomy" id="172846"/>
    <lineage>
        <taxon>Eukaryota</taxon>
        <taxon>Metazoa</taxon>
        <taxon>Ecdysozoa</taxon>
        <taxon>Arthropoda</taxon>
        <taxon>Chelicerata</taxon>
        <taxon>Arachnida</taxon>
        <taxon>Araneae</taxon>
        <taxon>Araneomorphae</taxon>
        <taxon>Entelegynae</taxon>
        <taxon>Araneoidea</taxon>
        <taxon>Araneidae</taxon>
        <taxon>Caerostris</taxon>
    </lineage>
</organism>
<dbReference type="EMBL" id="BPLR01020115">
    <property type="protein sequence ID" value="GIX74941.1"/>
    <property type="molecule type" value="Genomic_DNA"/>
</dbReference>